<dbReference type="AlphaFoldDB" id="A0A8H3LIQ5"/>
<dbReference type="EMBL" id="BLAL01000162">
    <property type="protein sequence ID" value="GES86965.1"/>
    <property type="molecule type" value="Genomic_DNA"/>
</dbReference>
<keyword evidence="5" id="KW-0732">Signal</keyword>
<feature type="signal peptide" evidence="5">
    <location>
        <begin position="1"/>
        <end position="17"/>
    </location>
</feature>
<evidence type="ECO:0000256" key="4">
    <source>
        <dbReference type="SAM" id="MobiDB-lite"/>
    </source>
</evidence>
<feature type="region of interest" description="Disordered" evidence="4">
    <location>
        <begin position="386"/>
        <end position="411"/>
    </location>
</feature>
<dbReference type="GO" id="GO:0000993">
    <property type="term" value="F:RNA polymerase II complex binding"/>
    <property type="evidence" value="ECO:0007669"/>
    <property type="project" value="TreeGrafter"/>
</dbReference>
<dbReference type="PANTHER" id="PTHR23188:SF12">
    <property type="entry name" value="RNA POLYMERASE II-ASSOCIATED FACTOR 1 HOMOLOG"/>
    <property type="match status" value="1"/>
</dbReference>
<dbReference type="Proteomes" id="UP000615446">
    <property type="component" value="Unassembled WGS sequence"/>
</dbReference>
<protein>
    <submittedName>
        <fullName evidence="6">RNA polymerase II-associated factor 1 homolog</fullName>
    </submittedName>
</protein>
<sequence length="464" mass="54110">MSCILITLLTLTRMSSSKSKNKNRADFNYICSLKYRHIPPTPEHLPLDLSWNVDLNYLTEPDSFFESFQASRLPLISDYDLGMKTELSDYPGLFLGEESGLNPRRETTSFDINDQALLCVGKDPVTVNQDLPRLKRLSRNEPKEWLRRTQYLDSEAVYKTNKTTTMESRMAVLKANSDLVDQSHEEQIKAIDKTFEKANDPEFLSTLKHPLNPSLKVKEIIPVFPEFQESLRGQNKFDRDPWDGYEIDEDEDKGAEKELRMSKAIIIPGEDRHGKNLFRLYVPNVESANRLMKIKSFEDTKNEIHHFKWVRDYNIDSDTVMENQDLLFVEQNPTDEKSEKIFSYSELYVASVLKRRRDTSERIQMPELQGGSTYLNVEYVPNIEKRTPERLDSDDNNDIDKNSDISGKRKRDVDNDYIDDWTSSRKLKTDNNEKEEELFDEDFGSDNTIVSVQHFYYSISNKPL</sequence>
<dbReference type="InterPro" id="IPR007133">
    <property type="entry name" value="RNA_pol_II-assoc_Paf1"/>
</dbReference>
<comment type="similarity">
    <text evidence="2">Belongs to the PAF1 family.</text>
</comment>
<dbReference type="PANTHER" id="PTHR23188">
    <property type="entry name" value="RNA POLYMERASE II-ASSOCIATED FACTOR 1 HOMOLOG"/>
    <property type="match status" value="1"/>
</dbReference>
<gene>
    <name evidence="6" type="ORF">RCL2_001399200</name>
</gene>
<dbReference type="GO" id="GO:0006368">
    <property type="term" value="P:transcription elongation by RNA polymerase II"/>
    <property type="evidence" value="ECO:0007669"/>
    <property type="project" value="InterPro"/>
</dbReference>
<dbReference type="Pfam" id="PF03985">
    <property type="entry name" value="Paf1"/>
    <property type="match status" value="1"/>
</dbReference>
<accession>A0A8H3LIQ5</accession>
<dbReference type="GO" id="GO:0016593">
    <property type="term" value="C:Cdc73/Paf1 complex"/>
    <property type="evidence" value="ECO:0007669"/>
    <property type="project" value="InterPro"/>
</dbReference>
<dbReference type="GO" id="GO:0003682">
    <property type="term" value="F:chromatin binding"/>
    <property type="evidence" value="ECO:0007669"/>
    <property type="project" value="TreeGrafter"/>
</dbReference>
<proteinExistence type="inferred from homology"/>
<keyword evidence="3" id="KW-0539">Nucleus</keyword>
<dbReference type="OrthoDB" id="10260285at2759"/>
<comment type="subcellular location">
    <subcellularLocation>
        <location evidence="1">Nucleus</location>
    </subcellularLocation>
</comment>
<evidence type="ECO:0000256" key="1">
    <source>
        <dbReference type="ARBA" id="ARBA00004123"/>
    </source>
</evidence>
<reference evidence="6" key="1">
    <citation type="submission" date="2019-10" db="EMBL/GenBank/DDBJ databases">
        <title>Conservation and host-specific expression of non-tandemly repeated heterogenous ribosome RNA gene in arbuscular mycorrhizal fungi.</title>
        <authorList>
            <person name="Maeda T."/>
            <person name="Kobayashi Y."/>
            <person name="Nakagawa T."/>
            <person name="Ezawa T."/>
            <person name="Yamaguchi K."/>
            <person name="Bino T."/>
            <person name="Nishimoto Y."/>
            <person name="Shigenobu S."/>
            <person name="Kawaguchi M."/>
        </authorList>
    </citation>
    <scope>NUCLEOTIDE SEQUENCE</scope>
    <source>
        <strain evidence="6">HR1</strain>
    </source>
</reference>
<evidence type="ECO:0000313" key="6">
    <source>
        <dbReference type="EMBL" id="GES86965.1"/>
    </source>
</evidence>
<evidence type="ECO:0000313" key="7">
    <source>
        <dbReference type="Proteomes" id="UP000615446"/>
    </source>
</evidence>
<feature type="chain" id="PRO_5034209275" evidence="5">
    <location>
        <begin position="18"/>
        <end position="464"/>
    </location>
</feature>
<comment type="caution">
    <text evidence="6">The sequence shown here is derived from an EMBL/GenBank/DDBJ whole genome shotgun (WGS) entry which is preliminary data.</text>
</comment>
<evidence type="ECO:0000256" key="2">
    <source>
        <dbReference type="ARBA" id="ARBA00007560"/>
    </source>
</evidence>
<evidence type="ECO:0000256" key="3">
    <source>
        <dbReference type="ARBA" id="ARBA00023242"/>
    </source>
</evidence>
<evidence type="ECO:0000256" key="5">
    <source>
        <dbReference type="SAM" id="SignalP"/>
    </source>
</evidence>
<name>A0A8H3LIQ5_9GLOM</name>
<organism evidence="6 7">
    <name type="scientific">Rhizophagus clarus</name>
    <dbReference type="NCBI Taxonomy" id="94130"/>
    <lineage>
        <taxon>Eukaryota</taxon>
        <taxon>Fungi</taxon>
        <taxon>Fungi incertae sedis</taxon>
        <taxon>Mucoromycota</taxon>
        <taxon>Glomeromycotina</taxon>
        <taxon>Glomeromycetes</taxon>
        <taxon>Glomerales</taxon>
        <taxon>Glomeraceae</taxon>
        <taxon>Rhizophagus</taxon>
    </lineage>
</organism>